<proteinExistence type="predicted"/>
<gene>
    <name evidence="1" type="ORF">GPUH_LOCUS8795</name>
</gene>
<evidence type="ECO:0000313" key="2">
    <source>
        <dbReference type="Proteomes" id="UP000271098"/>
    </source>
</evidence>
<evidence type="ECO:0000313" key="3">
    <source>
        <dbReference type="WBParaSite" id="GPUH_0000880101-mRNA-1"/>
    </source>
</evidence>
<dbReference type="WBParaSite" id="GPUH_0000880101-mRNA-1">
    <property type="protein sequence ID" value="GPUH_0000880101-mRNA-1"/>
    <property type="gene ID" value="GPUH_0000880101"/>
</dbReference>
<dbReference type="OrthoDB" id="448893at2759"/>
<dbReference type="AlphaFoldDB" id="A0A183DJA0"/>
<name>A0A183DJA0_9BILA</name>
<protein>
    <submittedName>
        <fullName evidence="3">Glyco_trans_4-like_N domain-containing protein</fullName>
    </submittedName>
</protein>
<reference evidence="1 2" key="2">
    <citation type="submission" date="2018-11" db="EMBL/GenBank/DDBJ databases">
        <authorList>
            <consortium name="Pathogen Informatics"/>
        </authorList>
    </citation>
    <scope>NUCLEOTIDE SEQUENCE [LARGE SCALE GENOMIC DNA]</scope>
</reference>
<keyword evidence="2" id="KW-1185">Reference proteome</keyword>
<evidence type="ECO:0000313" key="1">
    <source>
        <dbReference type="EMBL" id="VDK65311.1"/>
    </source>
</evidence>
<organism evidence="3">
    <name type="scientific">Gongylonema pulchrum</name>
    <dbReference type="NCBI Taxonomy" id="637853"/>
    <lineage>
        <taxon>Eukaryota</taxon>
        <taxon>Metazoa</taxon>
        <taxon>Ecdysozoa</taxon>
        <taxon>Nematoda</taxon>
        <taxon>Chromadorea</taxon>
        <taxon>Rhabditida</taxon>
        <taxon>Spirurina</taxon>
        <taxon>Spiruromorpha</taxon>
        <taxon>Spiruroidea</taxon>
        <taxon>Gongylonematidae</taxon>
        <taxon>Gongylonema</taxon>
    </lineage>
</organism>
<sequence length="76" mass="8606">MLVVILHPEQWNGGSDRCTIGMIRHFVGRGHRVIWYTTMIDRYWSNQHFEGVGLSLCSQFLNVLLGHLSGSGSIGY</sequence>
<dbReference type="Proteomes" id="UP000271098">
    <property type="component" value="Unassembled WGS sequence"/>
</dbReference>
<reference evidence="3" key="1">
    <citation type="submission" date="2016-06" db="UniProtKB">
        <authorList>
            <consortium name="WormBaseParasite"/>
        </authorList>
    </citation>
    <scope>IDENTIFICATION</scope>
</reference>
<accession>A0A183DJA0</accession>
<dbReference type="EMBL" id="UYRT01026601">
    <property type="protein sequence ID" value="VDK65311.1"/>
    <property type="molecule type" value="Genomic_DNA"/>
</dbReference>